<dbReference type="SUPFAM" id="SSF52540">
    <property type="entry name" value="P-loop containing nucleoside triphosphate hydrolases"/>
    <property type="match status" value="1"/>
</dbReference>
<keyword evidence="2" id="KW-1185">Reference proteome</keyword>
<protein>
    <submittedName>
        <fullName evidence="1">Uncharacterized protein</fullName>
    </submittedName>
</protein>
<name>C8NB93_CARH6</name>
<dbReference type="STRING" id="2718.CHUV0807_1060"/>
<evidence type="ECO:0000313" key="2">
    <source>
        <dbReference type="Proteomes" id="UP000004870"/>
    </source>
</evidence>
<dbReference type="Proteomes" id="UP000004870">
    <property type="component" value="Unassembled WGS sequence"/>
</dbReference>
<dbReference type="RefSeq" id="WP_004141719.1">
    <property type="nucleotide sequence ID" value="NZ_GG694027.1"/>
</dbReference>
<dbReference type="EMBL" id="ACKY01000102">
    <property type="protein sequence ID" value="EEV88061.1"/>
    <property type="molecule type" value="Genomic_DNA"/>
</dbReference>
<comment type="caution">
    <text evidence="1">The sequence shown here is derived from an EMBL/GenBank/DDBJ whole genome shotgun (WGS) entry which is preliminary data.</text>
</comment>
<dbReference type="Pfam" id="PF13558">
    <property type="entry name" value="SbcC_Walker_B"/>
    <property type="match status" value="1"/>
</dbReference>
<dbReference type="GeneID" id="84790330"/>
<accession>C8NB93</accession>
<reference evidence="1 2" key="1">
    <citation type="submission" date="2009-08" db="EMBL/GenBank/DDBJ databases">
        <authorList>
            <person name="Qin X."/>
            <person name="Bachman B."/>
            <person name="Battles P."/>
            <person name="Bell A."/>
            <person name="Bess C."/>
            <person name="Bickham C."/>
            <person name="Chaboub L."/>
            <person name="Chen D."/>
            <person name="Coyle M."/>
            <person name="Deiros D.R."/>
            <person name="Dinh H."/>
            <person name="Forbes L."/>
            <person name="Fowler G."/>
            <person name="Francisco L."/>
            <person name="Fu Q."/>
            <person name="Gubbala S."/>
            <person name="Hale W."/>
            <person name="Han Y."/>
            <person name="Hemphill L."/>
            <person name="Highlander S.K."/>
            <person name="Hirani K."/>
            <person name="Hogues M."/>
            <person name="Jackson L."/>
            <person name="Jakkamsetti A."/>
            <person name="Javaid M."/>
            <person name="Jiang H."/>
            <person name="Korchina V."/>
            <person name="Kovar C."/>
            <person name="Lara F."/>
            <person name="Lee S."/>
            <person name="Mata R."/>
            <person name="Mathew T."/>
            <person name="Moen C."/>
            <person name="Morales K."/>
            <person name="Munidasa M."/>
            <person name="Nazareth L."/>
            <person name="Ngo R."/>
            <person name="Nguyen L."/>
            <person name="Okwuonu G."/>
            <person name="Ongeri F."/>
            <person name="Patil S."/>
            <person name="Petrosino J."/>
            <person name="Pham C."/>
            <person name="Pham P."/>
            <person name="Pu L.-L."/>
            <person name="Puazo M."/>
            <person name="Raj R."/>
            <person name="Reid J."/>
            <person name="Rouhana J."/>
            <person name="Saada N."/>
            <person name="Shang Y."/>
            <person name="Simmons D."/>
            <person name="Thornton R."/>
            <person name="Warren J."/>
            <person name="Weissenberger G."/>
            <person name="Zhang J."/>
            <person name="Zhang L."/>
            <person name="Zhou C."/>
            <person name="Zhu D."/>
            <person name="Muzny D."/>
            <person name="Worley K."/>
            <person name="Gibbs R."/>
        </authorList>
    </citation>
    <scope>NUCLEOTIDE SEQUENCE [LARGE SCALE GENOMIC DNA]</scope>
    <source>
        <strain evidence="2">ATCC 15826 / DSM 8339 / NCTC 10426 / 6573</strain>
    </source>
</reference>
<evidence type="ECO:0000313" key="1">
    <source>
        <dbReference type="EMBL" id="EEV88061.1"/>
    </source>
</evidence>
<dbReference type="OrthoDB" id="174137at2"/>
<organism evidence="1 2">
    <name type="scientific">Cardiobacterium hominis (strain ATCC 15826 / DSM 8339 / NCTC 10426 / 6573)</name>
    <dbReference type="NCBI Taxonomy" id="638300"/>
    <lineage>
        <taxon>Bacteria</taxon>
        <taxon>Pseudomonadati</taxon>
        <taxon>Pseudomonadota</taxon>
        <taxon>Gammaproteobacteria</taxon>
        <taxon>Cardiobacteriales</taxon>
        <taxon>Cardiobacteriaceae</taxon>
        <taxon>Cardiobacterium</taxon>
    </lineage>
</organism>
<sequence>MNEKTATGMGAAQNALDDYREFYHYDIEILREDRASGETRRVEWLSKRIDSGSGGERRAPLYVIAGAALASACRLTRGDNSGQRLLVIDEAFIKMDPGNIVATMRYFEALGLQVLMASTGDALGILTAFLDRYYDILRDAEKNGIVLDGHDVTAETREQLRADLPEFHPELLAAEISRQAGEGSAP</sequence>
<proteinExistence type="predicted"/>
<gene>
    <name evidence="1" type="ORF">HMPREF0198_1771</name>
</gene>
<dbReference type="HOGENOM" id="CLU_1451986_0_0_6"/>
<dbReference type="InterPro" id="IPR027417">
    <property type="entry name" value="P-loop_NTPase"/>
</dbReference>
<dbReference type="AlphaFoldDB" id="C8NB93"/>